<dbReference type="Pfam" id="PF01435">
    <property type="entry name" value="Peptidase_M48"/>
    <property type="match status" value="1"/>
</dbReference>
<evidence type="ECO:0000256" key="8">
    <source>
        <dbReference type="ARBA" id="ARBA00022833"/>
    </source>
</evidence>
<evidence type="ECO:0000256" key="12">
    <source>
        <dbReference type="SAM" id="Coils"/>
    </source>
</evidence>
<evidence type="ECO:0000256" key="13">
    <source>
        <dbReference type="SAM" id="Phobius"/>
    </source>
</evidence>
<evidence type="ECO:0000256" key="3">
    <source>
        <dbReference type="ARBA" id="ARBA00022475"/>
    </source>
</evidence>
<dbReference type="Proteomes" id="UP000192491">
    <property type="component" value="Unassembled WGS sequence"/>
</dbReference>
<comment type="caution">
    <text evidence="15">The sequence shown here is derived from an EMBL/GenBank/DDBJ whole genome shotgun (WGS) entry which is preliminary data.</text>
</comment>
<keyword evidence="5 13" id="KW-0812">Transmembrane</keyword>
<accession>A0A1Y1QAN6</accession>
<evidence type="ECO:0000256" key="7">
    <source>
        <dbReference type="ARBA" id="ARBA00022801"/>
    </source>
</evidence>
<keyword evidence="7" id="KW-0378">Hydrolase</keyword>
<protein>
    <recommendedName>
        <fullName evidence="14">Peptidase M48 domain-containing protein</fullName>
    </recommendedName>
</protein>
<reference evidence="15 16" key="1">
    <citation type="submission" date="2017-01" db="EMBL/GenBank/DDBJ databases">
        <title>Novel large sulfur bacteria in the metagenomes of groundwater-fed chemosynthetic microbial mats in the Lake Huron basin.</title>
        <authorList>
            <person name="Sharrar A.M."/>
            <person name="Flood B.E."/>
            <person name="Bailey J.V."/>
            <person name="Jones D.S."/>
            <person name="Biddanda B."/>
            <person name="Ruberg S.A."/>
            <person name="Marcus D.N."/>
            <person name="Dick G.J."/>
        </authorList>
    </citation>
    <scope>NUCLEOTIDE SEQUENCE [LARGE SCALE GENOMIC DNA]</scope>
    <source>
        <strain evidence="15">A8</strain>
    </source>
</reference>
<dbReference type="PANTHER" id="PTHR43221:SF1">
    <property type="entry name" value="PROTEASE HTPX"/>
    <property type="match status" value="1"/>
</dbReference>
<dbReference type="Gene3D" id="3.30.2010.10">
    <property type="entry name" value="Metalloproteases ('zincins'), catalytic domain"/>
    <property type="match status" value="1"/>
</dbReference>
<evidence type="ECO:0000256" key="1">
    <source>
        <dbReference type="ARBA" id="ARBA00001947"/>
    </source>
</evidence>
<keyword evidence="3" id="KW-1003">Cell membrane</keyword>
<dbReference type="GO" id="GO:0005886">
    <property type="term" value="C:plasma membrane"/>
    <property type="evidence" value="ECO:0007669"/>
    <property type="project" value="UniProtKB-SubCell"/>
</dbReference>
<dbReference type="GO" id="GO:0006508">
    <property type="term" value="P:proteolysis"/>
    <property type="evidence" value="ECO:0007669"/>
    <property type="project" value="UniProtKB-KW"/>
</dbReference>
<gene>
    <name evidence="15" type="ORF">BWK73_45995</name>
</gene>
<evidence type="ECO:0000313" key="15">
    <source>
        <dbReference type="EMBL" id="OQX01465.1"/>
    </source>
</evidence>
<dbReference type="GO" id="GO:0046872">
    <property type="term" value="F:metal ion binding"/>
    <property type="evidence" value="ECO:0007669"/>
    <property type="project" value="UniProtKB-KW"/>
</dbReference>
<keyword evidence="10" id="KW-0482">Metalloprotease</keyword>
<proteinExistence type="predicted"/>
<feature type="coiled-coil region" evidence="12">
    <location>
        <begin position="494"/>
        <end position="521"/>
    </location>
</feature>
<evidence type="ECO:0000259" key="14">
    <source>
        <dbReference type="Pfam" id="PF01435"/>
    </source>
</evidence>
<evidence type="ECO:0000256" key="4">
    <source>
        <dbReference type="ARBA" id="ARBA00022670"/>
    </source>
</evidence>
<keyword evidence="11 13" id="KW-0472">Membrane</keyword>
<dbReference type="CDD" id="cd07328">
    <property type="entry name" value="M48_Ste24p_like"/>
    <property type="match status" value="1"/>
</dbReference>
<feature type="transmembrane region" description="Helical" evidence="13">
    <location>
        <begin position="38"/>
        <end position="63"/>
    </location>
</feature>
<dbReference type="AlphaFoldDB" id="A0A1Y1QAN6"/>
<organism evidence="15 16">
    <name type="scientific">Thiothrix lacustris</name>
    <dbReference type="NCBI Taxonomy" id="525917"/>
    <lineage>
        <taxon>Bacteria</taxon>
        <taxon>Pseudomonadati</taxon>
        <taxon>Pseudomonadota</taxon>
        <taxon>Gammaproteobacteria</taxon>
        <taxon>Thiotrichales</taxon>
        <taxon>Thiotrichaceae</taxon>
        <taxon>Thiothrix</taxon>
    </lineage>
</organism>
<evidence type="ECO:0000313" key="16">
    <source>
        <dbReference type="Proteomes" id="UP000192491"/>
    </source>
</evidence>
<keyword evidence="8" id="KW-0862">Zinc</keyword>
<dbReference type="EMBL" id="MTEJ01000574">
    <property type="protein sequence ID" value="OQX01465.1"/>
    <property type="molecule type" value="Genomic_DNA"/>
</dbReference>
<keyword evidence="6" id="KW-0479">Metal-binding</keyword>
<evidence type="ECO:0000256" key="10">
    <source>
        <dbReference type="ARBA" id="ARBA00023049"/>
    </source>
</evidence>
<sequence>MKTSTEYRQQFEELVQRAEQEMAQHPATYKRHLQWLALLGYSVIFGLLALVIALAGGTLWLAFTSSAMLFLLFKSKLFIVLGGVIWVLVRSLLVRIDAPTGYELTRQEFPKVWAEVDTLHTQLATPPIHTILLTPALNAAIAQTPRLGILGPHKNTLILGLELLLALSPAQTRAVLAHELAHLSGNHSKFAGWIYRVRRSWAQISTAFHQSNAWGTGLIRRFLDWYNPYFAGYSYVLARSNEYEADALASKLTSRDTTASALVAVYVYGEFTNAHFWKPFYRKAHTQAHPEQTTYTQLQQFYRQPPAQDDTFKHHLRTVLTQKTDPADTHPSLMERLKALKATGMQPETDDDKAILWLGSEAKRVIQHFNQQWINQNAAQWEDFYQHAQAAQHSVADMNSRDYHALSADEQWQLANLTERYLPEEDALALYMQYAANNPDDSDADLAIGRLLLEQNNMTGIRYLEKAMKNPALRVYAADAAWRYYTREQQTQQAQDWLIRLESASDLMEEAEQERAVLDDVDILIAPEVVEQAGYEFERELLGGLHHHVNVSEVWVAQKRLRNFAQDPVFVIAVKIKGFVMNETRLQQDLLNALQTQRTIFVVNSVSHKKLVKKVMALGKQLY</sequence>
<evidence type="ECO:0000256" key="2">
    <source>
        <dbReference type="ARBA" id="ARBA00004651"/>
    </source>
</evidence>
<evidence type="ECO:0000256" key="6">
    <source>
        <dbReference type="ARBA" id="ARBA00022723"/>
    </source>
</evidence>
<dbReference type="InterPro" id="IPR050083">
    <property type="entry name" value="HtpX_protease"/>
</dbReference>
<evidence type="ECO:0000256" key="11">
    <source>
        <dbReference type="ARBA" id="ARBA00023136"/>
    </source>
</evidence>
<keyword evidence="4" id="KW-0645">Protease</keyword>
<evidence type="ECO:0000256" key="9">
    <source>
        <dbReference type="ARBA" id="ARBA00022989"/>
    </source>
</evidence>
<dbReference type="PANTHER" id="PTHR43221">
    <property type="entry name" value="PROTEASE HTPX"/>
    <property type="match status" value="1"/>
</dbReference>
<dbReference type="GO" id="GO:0004222">
    <property type="term" value="F:metalloendopeptidase activity"/>
    <property type="evidence" value="ECO:0007669"/>
    <property type="project" value="InterPro"/>
</dbReference>
<keyword evidence="9 13" id="KW-1133">Transmembrane helix</keyword>
<feature type="domain" description="Peptidase M48" evidence="14">
    <location>
        <begin position="160"/>
        <end position="342"/>
    </location>
</feature>
<feature type="transmembrane region" description="Helical" evidence="13">
    <location>
        <begin position="69"/>
        <end position="89"/>
    </location>
</feature>
<keyword evidence="12" id="KW-0175">Coiled coil</keyword>
<name>A0A1Y1QAN6_9GAMM</name>
<dbReference type="InterPro" id="IPR001915">
    <property type="entry name" value="Peptidase_M48"/>
</dbReference>
<comment type="cofactor">
    <cofactor evidence="1">
        <name>Zn(2+)</name>
        <dbReference type="ChEBI" id="CHEBI:29105"/>
    </cofactor>
</comment>
<evidence type="ECO:0000256" key="5">
    <source>
        <dbReference type="ARBA" id="ARBA00022692"/>
    </source>
</evidence>
<comment type="subcellular location">
    <subcellularLocation>
        <location evidence="2">Cell membrane</location>
        <topology evidence="2">Multi-pass membrane protein</topology>
    </subcellularLocation>
</comment>